<reference evidence="5" key="2">
    <citation type="submission" date="2023-06" db="EMBL/GenBank/DDBJ databases">
        <authorList>
            <person name="Ma L."/>
            <person name="Liu K.-W."/>
            <person name="Li Z."/>
            <person name="Hsiao Y.-Y."/>
            <person name="Qi Y."/>
            <person name="Fu T."/>
            <person name="Tang G."/>
            <person name="Zhang D."/>
            <person name="Sun W.-H."/>
            <person name="Liu D.-K."/>
            <person name="Li Y."/>
            <person name="Chen G.-Z."/>
            <person name="Liu X.-D."/>
            <person name="Liao X.-Y."/>
            <person name="Jiang Y.-T."/>
            <person name="Yu X."/>
            <person name="Hao Y."/>
            <person name="Huang J."/>
            <person name="Zhao X.-W."/>
            <person name="Ke S."/>
            <person name="Chen Y.-Y."/>
            <person name="Wu W.-L."/>
            <person name="Hsu J.-L."/>
            <person name="Lin Y.-F."/>
            <person name="Huang M.-D."/>
            <person name="Li C.-Y."/>
            <person name="Huang L."/>
            <person name="Wang Z.-W."/>
            <person name="Zhao X."/>
            <person name="Zhong W.-Y."/>
            <person name="Peng D.-H."/>
            <person name="Ahmad S."/>
            <person name="Lan S."/>
            <person name="Zhang J.-S."/>
            <person name="Tsai W.-C."/>
            <person name="Van De Peer Y."/>
            <person name="Liu Z.-J."/>
        </authorList>
    </citation>
    <scope>NUCLEOTIDE SEQUENCE</scope>
    <source>
        <strain evidence="5">SCP</strain>
        <tissue evidence="5">Leaves</tissue>
    </source>
</reference>
<dbReference type="EMBL" id="JAUJYN010000007">
    <property type="protein sequence ID" value="KAK1266582.1"/>
    <property type="molecule type" value="Genomic_DNA"/>
</dbReference>
<name>A0AAV9AR65_ACOGR</name>
<dbReference type="GO" id="GO:0009699">
    <property type="term" value="P:phenylpropanoid biosynthetic process"/>
    <property type="evidence" value="ECO:0007669"/>
    <property type="project" value="UniProtKB-ARBA"/>
</dbReference>
<dbReference type="Proteomes" id="UP001179952">
    <property type="component" value="Unassembled WGS sequence"/>
</dbReference>
<keyword evidence="4" id="KW-0732">Signal</keyword>
<comment type="function">
    <text evidence="4">Dirigent proteins impart stereoselectivity on the phenoxy radical-coupling reaction, yielding optically active lignans from two molecules of coniferyl alcohol in the biosynthesis of lignans, flavonolignans, and alkaloids and thus plays a central role in plant secondary metabolism.</text>
</comment>
<feature type="signal peptide" evidence="4">
    <location>
        <begin position="1"/>
        <end position="23"/>
    </location>
</feature>
<evidence type="ECO:0000256" key="4">
    <source>
        <dbReference type="RuleBase" id="RU363099"/>
    </source>
</evidence>
<feature type="chain" id="PRO_5043112989" description="Dirigent protein" evidence="4">
    <location>
        <begin position="24"/>
        <end position="188"/>
    </location>
</feature>
<organism evidence="5 6">
    <name type="scientific">Acorus gramineus</name>
    <name type="common">Dwarf sweet flag</name>
    <dbReference type="NCBI Taxonomy" id="55184"/>
    <lineage>
        <taxon>Eukaryota</taxon>
        <taxon>Viridiplantae</taxon>
        <taxon>Streptophyta</taxon>
        <taxon>Embryophyta</taxon>
        <taxon>Tracheophyta</taxon>
        <taxon>Spermatophyta</taxon>
        <taxon>Magnoliopsida</taxon>
        <taxon>Liliopsida</taxon>
        <taxon>Acoraceae</taxon>
        <taxon>Acorus</taxon>
    </lineage>
</organism>
<evidence type="ECO:0000256" key="1">
    <source>
        <dbReference type="ARBA" id="ARBA00010746"/>
    </source>
</evidence>
<accession>A0AAV9AR65</accession>
<gene>
    <name evidence="5" type="ORF">QJS04_geneDACA009043</name>
</gene>
<dbReference type="Pfam" id="PF03018">
    <property type="entry name" value="Dirigent"/>
    <property type="match status" value="1"/>
</dbReference>
<proteinExistence type="inferred from homology"/>
<keyword evidence="4" id="KW-0052">Apoplast</keyword>
<sequence>MATTKSNPLIMLTIAIFITHSTTTTTTKANSNNLHQEKQSHLHFYLHDIVSSPNPTAIRVAAANTTNKSPTTFGAVAILDDPLTEGPDAHSRLIGRAQGSYMFASKEEVGLLMVVNLVFFESGGGGGGGGSVTVVGRNAVKEGVREMAVVGGSGAYRFARGYVLVSTYSLDAITGDTVDEFDVYVEHR</sequence>
<dbReference type="AlphaFoldDB" id="A0AAV9AR65"/>
<comment type="caution">
    <text evidence="5">The sequence shown here is derived from an EMBL/GenBank/DDBJ whole genome shotgun (WGS) entry which is preliminary data.</text>
</comment>
<evidence type="ECO:0000256" key="3">
    <source>
        <dbReference type="ARBA" id="ARBA00022525"/>
    </source>
</evidence>
<dbReference type="PANTHER" id="PTHR21495">
    <property type="entry name" value="NUCLEOPORIN-RELATED"/>
    <property type="match status" value="1"/>
</dbReference>
<evidence type="ECO:0000256" key="2">
    <source>
        <dbReference type="ARBA" id="ARBA00011738"/>
    </source>
</evidence>
<evidence type="ECO:0000313" key="5">
    <source>
        <dbReference type="EMBL" id="KAK1266582.1"/>
    </source>
</evidence>
<comment type="subunit">
    <text evidence="2 4">Homodimer.</text>
</comment>
<reference evidence="5" key="1">
    <citation type="journal article" date="2023" name="Nat. Commun.">
        <title>Diploid and tetraploid genomes of Acorus and the evolution of monocots.</title>
        <authorList>
            <person name="Ma L."/>
            <person name="Liu K.W."/>
            <person name="Li Z."/>
            <person name="Hsiao Y.Y."/>
            <person name="Qi Y."/>
            <person name="Fu T."/>
            <person name="Tang G.D."/>
            <person name="Zhang D."/>
            <person name="Sun W.H."/>
            <person name="Liu D.K."/>
            <person name="Li Y."/>
            <person name="Chen G.Z."/>
            <person name="Liu X.D."/>
            <person name="Liao X.Y."/>
            <person name="Jiang Y.T."/>
            <person name="Yu X."/>
            <person name="Hao Y."/>
            <person name="Huang J."/>
            <person name="Zhao X.W."/>
            <person name="Ke S."/>
            <person name="Chen Y.Y."/>
            <person name="Wu W.L."/>
            <person name="Hsu J.L."/>
            <person name="Lin Y.F."/>
            <person name="Huang M.D."/>
            <person name="Li C.Y."/>
            <person name="Huang L."/>
            <person name="Wang Z.W."/>
            <person name="Zhao X."/>
            <person name="Zhong W.Y."/>
            <person name="Peng D.H."/>
            <person name="Ahmad S."/>
            <person name="Lan S."/>
            <person name="Zhang J.S."/>
            <person name="Tsai W.C."/>
            <person name="Van de Peer Y."/>
            <person name="Liu Z.J."/>
        </authorList>
    </citation>
    <scope>NUCLEOTIDE SEQUENCE</scope>
    <source>
        <strain evidence="5">SCP</strain>
    </source>
</reference>
<keyword evidence="3 4" id="KW-0964">Secreted</keyword>
<comment type="similarity">
    <text evidence="1 4">Belongs to the plant dirigent protein family.</text>
</comment>
<protein>
    <recommendedName>
        <fullName evidence="4">Dirigent protein</fullName>
    </recommendedName>
</protein>
<dbReference type="InterPro" id="IPR004265">
    <property type="entry name" value="Dirigent"/>
</dbReference>
<dbReference type="InterPro" id="IPR044859">
    <property type="entry name" value="Allene_oxi_cyc_Dirigent"/>
</dbReference>
<keyword evidence="6" id="KW-1185">Reference proteome</keyword>
<dbReference type="GO" id="GO:0048046">
    <property type="term" value="C:apoplast"/>
    <property type="evidence" value="ECO:0007669"/>
    <property type="project" value="UniProtKB-SubCell"/>
</dbReference>
<evidence type="ECO:0000313" key="6">
    <source>
        <dbReference type="Proteomes" id="UP001179952"/>
    </source>
</evidence>
<dbReference type="Gene3D" id="2.40.480.10">
    <property type="entry name" value="Allene oxide cyclase-like"/>
    <property type="match status" value="1"/>
</dbReference>
<comment type="subcellular location">
    <subcellularLocation>
        <location evidence="4">Secreted</location>
        <location evidence="4">Extracellular space</location>
        <location evidence="4">Apoplast</location>
    </subcellularLocation>
</comment>